<gene>
    <name evidence="1" type="ORF">SO694_00092067</name>
</gene>
<organism evidence="1 2">
    <name type="scientific">Aureococcus anophagefferens</name>
    <name type="common">Harmful bloom alga</name>
    <dbReference type="NCBI Taxonomy" id="44056"/>
    <lineage>
        <taxon>Eukaryota</taxon>
        <taxon>Sar</taxon>
        <taxon>Stramenopiles</taxon>
        <taxon>Ochrophyta</taxon>
        <taxon>Pelagophyceae</taxon>
        <taxon>Pelagomonadales</taxon>
        <taxon>Pelagomonadaceae</taxon>
        <taxon>Aureococcus</taxon>
    </lineage>
</organism>
<protein>
    <submittedName>
        <fullName evidence="1">Uncharacterized protein</fullName>
    </submittedName>
</protein>
<dbReference type="EMBL" id="JBBJCI010000256">
    <property type="protein sequence ID" value="KAK7236837.1"/>
    <property type="molecule type" value="Genomic_DNA"/>
</dbReference>
<reference evidence="1 2" key="1">
    <citation type="submission" date="2024-03" db="EMBL/GenBank/DDBJ databases">
        <title>Aureococcus anophagefferens CCMP1851 and Kratosvirus quantuckense: Draft genome of a second virus-susceptible host strain in the model system.</title>
        <authorList>
            <person name="Chase E."/>
            <person name="Truchon A.R."/>
            <person name="Schepens W."/>
            <person name="Wilhelm S.W."/>
        </authorList>
    </citation>
    <scope>NUCLEOTIDE SEQUENCE [LARGE SCALE GENOMIC DNA]</scope>
    <source>
        <strain evidence="1 2">CCMP1851</strain>
    </source>
</reference>
<name>A0ABR1FRZ7_AURAN</name>
<sequence length="172" mass="18860">MSEPVAKKAKTDAPHMNIDDIVDKAYEGSVLCKTFTEIADAPISALQGLADWTDDVGKKLHIPTIKKLGQWKYFLWSRAFVTLSKYEIPDHRVAGSLLNCNKALDKDHEGKTIKEILALPPSALSGIAEHSDADLAKFKVKTIEDLGTWKFALAANSIATLAEMESADINVH</sequence>
<accession>A0ABR1FRZ7</accession>
<evidence type="ECO:0000313" key="2">
    <source>
        <dbReference type="Proteomes" id="UP001363151"/>
    </source>
</evidence>
<evidence type="ECO:0000313" key="1">
    <source>
        <dbReference type="EMBL" id="KAK7236837.1"/>
    </source>
</evidence>
<comment type="caution">
    <text evidence="1">The sequence shown here is derived from an EMBL/GenBank/DDBJ whole genome shotgun (WGS) entry which is preliminary data.</text>
</comment>
<proteinExistence type="predicted"/>
<keyword evidence="2" id="KW-1185">Reference proteome</keyword>
<dbReference type="Proteomes" id="UP001363151">
    <property type="component" value="Unassembled WGS sequence"/>
</dbReference>